<dbReference type="AlphaFoldDB" id="A0AA41RUQ1"/>
<evidence type="ECO:0000256" key="3">
    <source>
        <dbReference type="ARBA" id="ARBA00023242"/>
    </source>
</evidence>
<dbReference type="InterPro" id="IPR012948">
    <property type="entry name" value="AARP2CN"/>
</dbReference>
<dbReference type="Pfam" id="PF00009">
    <property type="entry name" value="GTP_EFTU"/>
    <property type="match status" value="1"/>
</dbReference>
<dbReference type="PANTHER" id="PTHR12858">
    <property type="entry name" value="RIBOSOME BIOGENESIS PROTEIN"/>
    <property type="match status" value="1"/>
</dbReference>
<dbReference type="GO" id="GO:0005525">
    <property type="term" value="F:GTP binding"/>
    <property type="evidence" value="ECO:0007669"/>
    <property type="project" value="InterPro"/>
</dbReference>
<proteinExistence type="predicted"/>
<keyword evidence="3" id="KW-0539">Nucleus</keyword>
<dbReference type="InterPro" id="IPR000795">
    <property type="entry name" value="T_Tr_GTP-bd_dom"/>
</dbReference>
<keyword evidence="6" id="KW-1185">Reference proteome</keyword>
<dbReference type="GO" id="GO:0030686">
    <property type="term" value="C:90S preribosome"/>
    <property type="evidence" value="ECO:0007669"/>
    <property type="project" value="TreeGrafter"/>
</dbReference>
<dbReference type="GO" id="GO:0000479">
    <property type="term" value="P:endonucleolytic cleavage of tricistronic rRNA transcript (SSU-rRNA, 5.8S rRNA, LSU-rRNA)"/>
    <property type="evidence" value="ECO:0007669"/>
    <property type="project" value="TreeGrafter"/>
</dbReference>
<keyword evidence="2" id="KW-0690">Ribosome biogenesis</keyword>
<evidence type="ECO:0000256" key="2">
    <source>
        <dbReference type="ARBA" id="ARBA00022517"/>
    </source>
</evidence>
<dbReference type="Proteomes" id="UP001177140">
    <property type="component" value="Unassembled WGS sequence"/>
</dbReference>
<dbReference type="GO" id="GO:0000462">
    <property type="term" value="P:maturation of SSU-rRNA from tricistronic rRNA transcript (SSU-rRNA, 5.8S rRNA, LSU-rRNA)"/>
    <property type="evidence" value="ECO:0007669"/>
    <property type="project" value="TreeGrafter"/>
</dbReference>
<accession>A0AA41RUQ1</accession>
<dbReference type="SMART" id="SM00785">
    <property type="entry name" value="AARP2CN"/>
    <property type="match status" value="1"/>
</dbReference>
<dbReference type="PANTHER" id="PTHR12858:SF2">
    <property type="entry name" value="RIBOSOME BIOGENESIS PROTEIN BMS1 HOMOLOG"/>
    <property type="match status" value="1"/>
</dbReference>
<comment type="caution">
    <text evidence="5">The sequence shown here is derived from an EMBL/GenBank/DDBJ whole genome shotgun (WGS) entry which is preliminary data.</text>
</comment>
<dbReference type="GO" id="GO:0003924">
    <property type="term" value="F:GTPase activity"/>
    <property type="evidence" value="ECO:0007669"/>
    <property type="project" value="InterPro"/>
</dbReference>
<feature type="domain" description="Bms1-type G" evidence="4">
    <location>
        <begin position="50"/>
        <end position="218"/>
    </location>
</feature>
<dbReference type="PROSITE" id="PS51714">
    <property type="entry name" value="G_BMS1"/>
    <property type="match status" value="1"/>
</dbReference>
<dbReference type="GO" id="GO:0034511">
    <property type="term" value="F:U3 snoRNA binding"/>
    <property type="evidence" value="ECO:0007669"/>
    <property type="project" value="TreeGrafter"/>
</dbReference>
<dbReference type="Gene3D" id="3.40.50.300">
    <property type="entry name" value="P-loop containing nucleotide triphosphate hydrolases"/>
    <property type="match status" value="1"/>
</dbReference>
<protein>
    <recommendedName>
        <fullName evidence="4">Bms1-type G domain-containing protein</fullName>
    </recommendedName>
</protein>
<dbReference type="EMBL" id="JAJJMA010062442">
    <property type="protein sequence ID" value="MCL7026917.1"/>
    <property type="molecule type" value="Genomic_DNA"/>
</dbReference>
<reference evidence="5" key="1">
    <citation type="submission" date="2022-03" db="EMBL/GenBank/DDBJ databases">
        <title>A functionally conserved STORR gene fusion in Papaver species that diverged 16.8 million years ago.</title>
        <authorList>
            <person name="Catania T."/>
        </authorList>
    </citation>
    <scope>NUCLEOTIDE SEQUENCE</scope>
    <source>
        <strain evidence="5">S-191538</strain>
    </source>
</reference>
<sequence>MSITSFEVDPPAAYKVYRHYKDKCEDDWDGDIFLDKTLIHGEEPEAPPPPPPYVVVVQGPPNVGKSLLIKSLVKYFTNMQEHVVDDIRGPITILTGDGRRLQFVECLDDINAMIDASKYADLVLLLVDASYGFEAETFEFLNLLQAHGFPKVMGVLTHLDKFKDEKELNGTKERLVDNFLTEICQGAAISCISGLYRELYIMGEVQELAEHILMLQPRSSSWRAAHPYVLVDRVEDVTPPAKLHKDANCKRNITMYGYLRGCNIKSGAMVHLAGVGDFRLAGVTSTTDPFPLWSEMEKENDFVELTQVENESFITGTYLRLEVHDVPFQVVESFDSCHPILVGGISFQEEKVAHMQARLKRHNWHRNLLKSQDVVTVSAGWRRYQTKPIYAGKYYGKYDNGLHQILEYNPEHEHCLAMFWGPCAPPRTRIVVVHGTKEVFRIAAKAVVLDHKHSSKIMKKHRLEGKLHKILDERTALIKFESKYDVTEFEGSPIWTGSGILGTIDKADKSGGIARCTFEKNISKWGTFIMSLPFEVVAPLFFKPCESTVCDNQNLLEKEDPARRRLRRRRVDIIDGEPCSHPDTSYFTWLISDLNMKNKRKETVVVMSKEKRVELINKKQREESDKLNRIGLSKTNLYY</sequence>
<gene>
    <name evidence="5" type="ORF">MKW94_010346</name>
</gene>
<dbReference type="InterPro" id="IPR030387">
    <property type="entry name" value="G_Bms1/Tsr1_dom"/>
</dbReference>
<evidence type="ECO:0000313" key="5">
    <source>
        <dbReference type="EMBL" id="MCL7026917.1"/>
    </source>
</evidence>
<evidence type="ECO:0000313" key="6">
    <source>
        <dbReference type="Proteomes" id="UP001177140"/>
    </source>
</evidence>
<evidence type="ECO:0000256" key="1">
    <source>
        <dbReference type="ARBA" id="ARBA00004604"/>
    </source>
</evidence>
<dbReference type="InterPro" id="IPR007034">
    <property type="entry name" value="BMS1_TSR1_C"/>
</dbReference>
<dbReference type="InterPro" id="IPR039761">
    <property type="entry name" value="Bms1/Tsr1"/>
</dbReference>
<name>A0AA41RUQ1_PAPNU</name>
<dbReference type="SMART" id="SM01362">
    <property type="entry name" value="DUF663"/>
    <property type="match status" value="1"/>
</dbReference>
<organism evidence="5 6">
    <name type="scientific">Papaver nudicaule</name>
    <name type="common">Iceland poppy</name>
    <dbReference type="NCBI Taxonomy" id="74823"/>
    <lineage>
        <taxon>Eukaryota</taxon>
        <taxon>Viridiplantae</taxon>
        <taxon>Streptophyta</taxon>
        <taxon>Embryophyta</taxon>
        <taxon>Tracheophyta</taxon>
        <taxon>Spermatophyta</taxon>
        <taxon>Magnoliopsida</taxon>
        <taxon>Ranunculales</taxon>
        <taxon>Papaveraceae</taxon>
        <taxon>Papaveroideae</taxon>
        <taxon>Papaver</taxon>
    </lineage>
</organism>
<evidence type="ECO:0000259" key="4">
    <source>
        <dbReference type="PROSITE" id="PS51714"/>
    </source>
</evidence>
<dbReference type="InterPro" id="IPR027417">
    <property type="entry name" value="P-loop_NTPase"/>
</dbReference>
<dbReference type="Pfam" id="PF08142">
    <property type="entry name" value="AARP2CN"/>
    <property type="match status" value="1"/>
</dbReference>
<dbReference type="Pfam" id="PF04950">
    <property type="entry name" value="RIBIOP_C"/>
    <property type="match status" value="1"/>
</dbReference>
<comment type="subcellular location">
    <subcellularLocation>
        <location evidence="1">Nucleus</location>
        <location evidence="1">Nucleolus</location>
    </subcellularLocation>
</comment>
<dbReference type="SUPFAM" id="SSF52540">
    <property type="entry name" value="P-loop containing nucleoside triphosphate hydrolases"/>
    <property type="match status" value="1"/>
</dbReference>
<dbReference type="GO" id="GO:0005730">
    <property type="term" value="C:nucleolus"/>
    <property type="evidence" value="ECO:0007669"/>
    <property type="project" value="UniProtKB-SubCell"/>
</dbReference>